<gene>
    <name evidence="2" type="ORF">H9838_09200</name>
</gene>
<name>A0A9D1YE53_9FIRM</name>
<keyword evidence="1" id="KW-0812">Transmembrane</keyword>
<evidence type="ECO:0000256" key="1">
    <source>
        <dbReference type="SAM" id="Phobius"/>
    </source>
</evidence>
<comment type="caution">
    <text evidence="2">The sequence shown here is derived from an EMBL/GenBank/DDBJ whole genome shotgun (WGS) entry which is preliminary data.</text>
</comment>
<feature type="transmembrane region" description="Helical" evidence="1">
    <location>
        <begin position="68"/>
        <end position="92"/>
    </location>
</feature>
<evidence type="ECO:0000313" key="3">
    <source>
        <dbReference type="Proteomes" id="UP000823915"/>
    </source>
</evidence>
<accession>A0A9D1YE53</accession>
<reference evidence="2" key="1">
    <citation type="journal article" date="2021" name="PeerJ">
        <title>Extensive microbial diversity within the chicken gut microbiome revealed by metagenomics and culture.</title>
        <authorList>
            <person name="Gilroy R."/>
            <person name="Ravi A."/>
            <person name="Getino M."/>
            <person name="Pursley I."/>
            <person name="Horton D.L."/>
            <person name="Alikhan N.F."/>
            <person name="Baker D."/>
            <person name="Gharbi K."/>
            <person name="Hall N."/>
            <person name="Watson M."/>
            <person name="Adriaenssens E.M."/>
            <person name="Foster-Nyarko E."/>
            <person name="Jarju S."/>
            <person name="Secka A."/>
            <person name="Antonio M."/>
            <person name="Oren A."/>
            <person name="Chaudhuri R.R."/>
            <person name="La Ragione R."/>
            <person name="Hildebrand F."/>
            <person name="Pallen M.J."/>
        </authorList>
    </citation>
    <scope>NUCLEOTIDE SEQUENCE</scope>
    <source>
        <strain evidence="2">1282</strain>
    </source>
</reference>
<organism evidence="2 3">
    <name type="scientific">Candidatus Acutalibacter pullistercoris</name>
    <dbReference type="NCBI Taxonomy" id="2838418"/>
    <lineage>
        <taxon>Bacteria</taxon>
        <taxon>Bacillati</taxon>
        <taxon>Bacillota</taxon>
        <taxon>Clostridia</taxon>
        <taxon>Eubacteriales</taxon>
        <taxon>Acutalibacteraceae</taxon>
        <taxon>Acutalibacter</taxon>
    </lineage>
</organism>
<sequence>MKGKETRLYNMLFPSWFLTIGWPALVYWWPGLLLVLGGNLALDSLVIFLAAACGKLPEKGKLWKRSILRVWLLGFVCDGAGALCTALCWSLLRASAGGLGRFPLHLLSAAPGVILAGVLLYWASRKFSFSPTGLQGKQLHSLSLAIALCTAPYLMLLPLG</sequence>
<reference evidence="2" key="2">
    <citation type="submission" date="2021-04" db="EMBL/GenBank/DDBJ databases">
        <authorList>
            <person name="Gilroy R."/>
        </authorList>
    </citation>
    <scope>NUCLEOTIDE SEQUENCE</scope>
    <source>
        <strain evidence="2">1282</strain>
    </source>
</reference>
<dbReference type="EMBL" id="DXDU01000149">
    <property type="protein sequence ID" value="HIY27331.1"/>
    <property type="molecule type" value="Genomic_DNA"/>
</dbReference>
<feature type="transmembrane region" description="Helical" evidence="1">
    <location>
        <begin position="12"/>
        <end position="29"/>
    </location>
</feature>
<keyword evidence="1" id="KW-0472">Membrane</keyword>
<dbReference type="AlphaFoldDB" id="A0A9D1YE53"/>
<proteinExistence type="predicted"/>
<dbReference type="Proteomes" id="UP000823915">
    <property type="component" value="Unassembled WGS sequence"/>
</dbReference>
<protein>
    <submittedName>
        <fullName evidence="2">Uncharacterized protein</fullName>
    </submittedName>
</protein>
<keyword evidence="1" id="KW-1133">Transmembrane helix</keyword>
<evidence type="ECO:0000313" key="2">
    <source>
        <dbReference type="EMBL" id="HIY27331.1"/>
    </source>
</evidence>
<feature type="transmembrane region" description="Helical" evidence="1">
    <location>
        <begin position="142"/>
        <end position="159"/>
    </location>
</feature>
<feature type="transmembrane region" description="Helical" evidence="1">
    <location>
        <begin position="104"/>
        <end position="122"/>
    </location>
</feature>